<dbReference type="EMBL" id="KN833429">
    <property type="protein sequence ID" value="KIM71180.1"/>
    <property type="molecule type" value="Genomic_DNA"/>
</dbReference>
<dbReference type="SUPFAM" id="SSF56112">
    <property type="entry name" value="Protein kinase-like (PK-like)"/>
    <property type="match status" value="1"/>
</dbReference>
<evidence type="ECO:0000313" key="3">
    <source>
        <dbReference type="Proteomes" id="UP000054166"/>
    </source>
</evidence>
<accession>A0A0C3EEW7</accession>
<dbReference type="GO" id="GO:0004674">
    <property type="term" value="F:protein serine/threonine kinase activity"/>
    <property type="evidence" value="ECO:0007669"/>
    <property type="project" value="TreeGrafter"/>
</dbReference>
<evidence type="ECO:0000259" key="1">
    <source>
        <dbReference type="PROSITE" id="PS50011"/>
    </source>
</evidence>
<sequence length="161" mass="18111">MARVKILLLHGALSNKSTSSFTLPSTLLDLTGHIIRDSDYYSAYGGSADIWTGIWLKGTSSNCKVAIKVVRTNNDRENGHEIMNKRLRKEILVWHALEHENILPLLGITYEFGRDKPMGMVCPWLDNGNLNSYLDKHGATLAIHDRFKILCDVAAGLLYRE</sequence>
<evidence type="ECO:0000313" key="2">
    <source>
        <dbReference type="EMBL" id="KIM71180.1"/>
    </source>
</evidence>
<dbReference type="PANTHER" id="PTHR44329">
    <property type="entry name" value="SERINE/THREONINE-PROTEIN KINASE TNNI3K-RELATED"/>
    <property type="match status" value="1"/>
</dbReference>
<dbReference type="Pfam" id="PF07714">
    <property type="entry name" value="PK_Tyr_Ser-Thr"/>
    <property type="match status" value="1"/>
</dbReference>
<dbReference type="InterPro" id="IPR051681">
    <property type="entry name" value="Ser/Thr_Kinases-Pseudokinases"/>
</dbReference>
<feature type="domain" description="Protein kinase" evidence="1">
    <location>
        <begin position="36"/>
        <end position="161"/>
    </location>
</feature>
<keyword evidence="3" id="KW-1185">Reference proteome</keyword>
<reference evidence="2 3" key="1">
    <citation type="submission" date="2014-04" db="EMBL/GenBank/DDBJ databases">
        <authorList>
            <consortium name="DOE Joint Genome Institute"/>
            <person name="Kuo A."/>
            <person name="Tarkka M."/>
            <person name="Buscot F."/>
            <person name="Kohler A."/>
            <person name="Nagy L.G."/>
            <person name="Floudas D."/>
            <person name="Copeland A."/>
            <person name="Barry K.W."/>
            <person name="Cichocki N."/>
            <person name="Veneault-Fourrey C."/>
            <person name="LaButti K."/>
            <person name="Lindquist E.A."/>
            <person name="Lipzen A."/>
            <person name="Lundell T."/>
            <person name="Morin E."/>
            <person name="Murat C."/>
            <person name="Sun H."/>
            <person name="Tunlid A."/>
            <person name="Henrissat B."/>
            <person name="Grigoriev I.V."/>
            <person name="Hibbett D.S."/>
            <person name="Martin F."/>
            <person name="Nordberg H.P."/>
            <person name="Cantor M.N."/>
            <person name="Hua S.X."/>
        </authorList>
    </citation>
    <scope>NUCLEOTIDE SEQUENCE [LARGE SCALE GENOMIC DNA]</scope>
    <source>
        <strain evidence="2 3">F 1598</strain>
    </source>
</reference>
<dbReference type="InParanoid" id="A0A0C3EEW7"/>
<dbReference type="OrthoDB" id="4062651at2759"/>
<proteinExistence type="predicted"/>
<dbReference type="InterPro" id="IPR000719">
    <property type="entry name" value="Prot_kinase_dom"/>
</dbReference>
<protein>
    <recommendedName>
        <fullName evidence="1">Protein kinase domain-containing protein</fullName>
    </recommendedName>
</protein>
<dbReference type="PROSITE" id="PS50011">
    <property type="entry name" value="PROTEIN_KINASE_DOM"/>
    <property type="match status" value="1"/>
</dbReference>
<dbReference type="HOGENOM" id="CLU_000288_7_20_1"/>
<dbReference type="Gene3D" id="1.10.510.10">
    <property type="entry name" value="Transferase(Phosphotransferase) domain 1"/>
    <property type="match status" value="1"/>
</dbReference>
<gene>
    <name evidence="2" type="ORF">PILCRDRAFT_17305</name>
</gene>
<dbReference type="InterPro" id="IPR001245">
    <property type="entry name" value="Ser-Thr/Tyr_kinase_cat_dom"/>
</dbReference>
<dbReference type="PANTHER" id="PTHR44329:SF214">
    <property type="entry name" value="PROTEIN KINASE DOMAIN-CONTAINING PROTEIN"/>
    <property type="match status" value="1"/>
</dbReference>
<dbReference type="GO" id="GO:0005524">
    <property type="term" value="F:ATP binding"/>
    <property type="evidence" value="ECO:0007669"/>
    <property type="project" value="InterPro"/>
</dbReference>
<reference evidence="3" key="2">
    <citation type="submission" date="2015-01" db="EMBL/GenBank/DDBJ databases">
        <title>Evolutionary Origins and Diversification of the Mycorrhizal Mutualists.</title>
        <authorList>
            <consortium name="DOE Joint Genome Institute"/>
            <consortium name="Mycorrhizal Genomics Consortium"/>
            <person name="Kohler A."/>
            <person name="Kuo A."/>
            <person name="Nagy L.G."/>
            <person name="Floudas D."/>
            <person name="Copeland A."/>
            <person name="Barry K.W."/>
            <person name="Cichocki N."/>
            <person name="Veneault-Fourrey C."/>
            <person name="LaButti K."/>
            <person name="Lindquist E.A."/>
            <person name="Lipzen A."/>
            <person name="Lundell T."/>
            <person name="Morin E."/>
            <person name="Murat C."/>
            <person name="Riley R."/>
            <person name="Ohm R."/>
            <person name="Sun H."/>
            <person name="Tunlid A."/>
            <person name="Henrissat B."/>
            <person name="Grigoriev I.V."/>
            <person name="Hibbett D.S."/>
            <person name="Martin F."/>
        </authorList>
    </citation>
    <scope>NUCLEOTIDE SEQUENCE [LARGE SCALE GENOMIC DNA]</scope>
    <source>
        <strain evidence="3">F 1598</strain>
    </source>
</reference>
<organism evidence="2 3">
    <name type="scientific">Piloderma croceum (strain F 1598)</name>
    <dbReference type="NCBI Taxonomy" id="765440"/>
    <lineage>
        <taxon>Eukaryota</taxon>
        <taxon>Fungi</taxon>
        <taxon>Dikarya</taxon>
        <taxon>Basidiomycota</taxon>
        <taxon>Agaricomycotina</taxon>
        <taxon>Agaricomycetes</taxon>
        <taxon>Agaricomycetidae</taxon>
        <taxon>Atheliales</taxon>
        <taxon>Atheliaceae</taxon>
        <taxon>Piloderma</taxon>
    </lineage>
</organism>
<dbReference type="Proteomes" id="UP000054166">
    <property type="component" value="Unassembled WGS sequence"/>
</dbReference>
<dbReference type="AlphaFoldDB" id="A0A0C3EEW7"/>
<dbReference type="InterPro" id="IPR011009">
    <property type="entry name" value="Kinase-like_dom_sf"/>
</dbReference>
<name>A0A0C3EEW7_PILCF</name>